<evidence type="ECO:0000313" key="2">
    <source>
        <dbReference type="EMBL" id="EFE72187.2"/>
    </source>
</evidence>
<dbReference type="AlphaFoldDB" id="D5ZNQ6"/>
<protein>
    <submittedName>
        <fullName evidence="2">Transposase IS204 family protein</fullName>
    </submittedName>
</protein>
<feature type="non-terminal residue" evidence="2">
    <location>
        <position position="1"/>
    </location>
</feature>
<dbReference type="EMBL" id="DS999641">
    <property type="protein sequence ID" value="EFE72187.2"/>
    <property type="molecule type" value="Genomic_DNA"/>
</dbReference>
<reference evidence="3" key="1">
    <citation type="submission" date="2008-12" db="EMBL/GenBank/DDBJ databases">
        <title>Annotation of Streptomyces ghanaensis ATCC 14672.</title>
        <authorList>
            <consortium name="The Broad Institute Genome Sequencing Platform"/>
            <consortium name="Broad Institute Microbial Sequencing Center"/>
            <person name="Fischbach M."/>
            <person name="Ward D."/>
            <person name="Young S."/>
            <person name="Kodira C.D."/>
            <person name="Zeng Q."/>
            <person name="Koehrsen M."/>
            <person name="Godfrey P."/>
            <person name="Alvarado L."/>
            <person name="Berlin A.M."/>
            <person name="Borenstein D."/>
            <person name="Chen Z."/>
            <person name="Engels R."/>
            <person name="Freedman E."/>
            <person name="Gellesch M."/>
            <person name="Goldberg J."/>
            <person name="Griggs A."/>
            <person name="Gujja S."/>
            <person name="Heiman D.I."/>
            <person name="Hepburn T.A."/>
            <person name="Howarth C."/>
            <person name="Jen D."/>
            <person name="Larson L."/>
            <person name="Lewis B."/>
            <person name="Mehta T."/>
            <person name="Park D."/>
            <person name="Pearson M."/>
            <person name="Roberts A."/>
            <person name="Saif S."/>
            <person name="Shea T.D."/>
            <person name="Shenoy N."/>
            <person name="Sisk P."/>
            <person name="Stolte C."/>
            <person name="Sykes S.N."/>
            <person name="Walk T."/>
            <person name="White J."/>
            <person name="Yandava C."/>
            <person name="Straight P."/>
            <person name="Clardy J."/>
            <person name="Hung D."/>
            <person name="Kolter R."/>
            <person name="Mekalanos J."/>
            <person name="Walker S."/>
            <person name="Walsh C.T."/>
            <person name="Wieland B.L.C."/>
            <person name="Ilzarbe M."/>
            <person name="Galagan J."/>
            <person name="Nusbaum C."/>
            <person name="Birren B."/>
        </authorList>
    </citation>
    <scope>NUCLEOTIDE SEQUENCE [LARGE SCALE GENOMIC DNA]</scope>
    <source>
        <strain evidence="3">ATCC 14672 / DSM 40746 / JCM 4963 / KCTC 9882 / NRRL B-12104 / FH 1290</strain>
    </source>
</reference>
<feature type="compositionally biased region" description="Basic residues" evidence="1">
    <location>
        <begin position="158"/>
        <end position="175"/>
    </location>
</feature>
<accession>D5ZNQ6</accession>
<proteinExistence type="predicted"/>
<evidence type="ECO:0000313" key="3">
    <source>
        <dbReference type="Proteomes" id="UP000003824"/>
    </source>
</evidence>
<feature type="non-terminal residue" evidence="2">
    <location>
        <position position="215"/>
    </location>
</feature>
<dbReference type="Proteomes" id="UP000003824">
    <property type="component" value="Unassembled WGS sequence"/>
</dbReference>
<name>D5ZNQ6_STRV1</name>
<feature type="region of interest" description="Disordered" evidence="1">
    <location>
        <begin position="102"/>
        <end position="215"/>
    </location>
</feature>
<organism evidence="2 3">
    <name type="scientific">Streptomyces viridosporus (strain ATCC 14672 / DSM 40746 / JCM 4963 / KCTC 9882 / NRRL B-12104 / FH 1290)</name>
    <name type="common">Streptomyces ghanaensis</name>
    <dbReference type="NCBI Taxonomy" id="566461"/>
    <lineage>
        <taxon>Bacteria</taxon>
        <taxon>Bacillati</taxon>
        <taxon>Actinomycetota</taxon>
        <taxon>Actinomycetes</taxon>
        <taxon>Kitasatosporales</taxon>
        <taxon>Streptomycetaceae</taxon>
        <taxon>Streptomyces</taxon>
    </lineage>
</organism>
<sequence length="215" mass="23636">CPLLTVTSATEGGHRRTTVPRVGSHRARRGCCARPASTTAGAGTAPARERCGSRACRSATRQLSARSRLSARQTHLAVAGEHTVGLAWTVTAWIPALPGPPHRVGAAPIQDRPHPLSRPQRPHPPHPVFPGHAHRQPGRAPAGLARRRPPGRPAQSPHPRRWHRPGPRCRHRRPHPAPELRSRRRPHQPDQDAQAPDVRPHRPRSPMQTRPARPV</sequence>
<gene>
    <name evidence="2" type="ORF">SSFG_07422</name>
</gene>
<evidence type="ECO:0000256" key="1">
    <source>
        <dbReference type="SAM" id="MobiDB-lite"/>
    </source>
</evidence>